<dbReference type="GO" id="GO:0009007">
    <property type="term" value="F:site-specific DNA-methyltransferase (adenine-specific) activity"/>
    <property type="evidence" value="ECO:0007669"/>
    <property type="project" value="UniProtKB-EC"/>
</dbReference>
<dbReference type="InterPro" id="IPR055573">
    <property type="entry name" value="DUF7149"/>
</dbReference>
<feature type="domain" description="DUF7149" evidence="10">
    <location>
        <begin position="7"/>
        <end position="243"/>
    </location>
</feature>
<keyword evidence="5" id="KW-0680">Restriction system</keyword>
<evidence type="ECO:0000259" key="11">
    <source>
        <dbReference type="Pfam" id="PF25120"/>
    </source>
</evidence>
<name>A0AAJ1VIX1_9FLAO</name>
<dbReference type="InterPro" id="IPR056716">
    <property type="entry name" value="DUF7814"/>
</dbReference>
<dbReference type="PANTHER" id="PTHR33841">
    <property type="entry name" value="DNA METHYLTRANSFERASE YEEA-RELATED"/>
    <property type="match status" value="1"/>
</dbReference>
<dbReference type="GO" id="GO:0003677">
    <property type="term" value="F:DNA binding"/>
    <property type="evidence" value="ECO:0007669"/>
    <property type="project" value="UniProtKB-KW"/>
</dbReference>
<dbReference type="RefSeq" id="WP_250902123.1">
    <property type="nucleotide sequence ID" value="NZ_JAUHGV010000001.1"/>
</dbReference>
<dbReference type="Pfam" id="PF23653">
    <property type="entry name" value="DUF7149"/>
    <property type="match status" value="1"/>
</dbReference>
<keyword evidence="6" id="KW-0238">DNA-binding</keyword>
<dbReference type="Pfam" id="PF25120">
    <property type="entry name" value="DUF7814"/>
    <property type="match status" value="1"/>
</dbReference>
<dbReference type="InterPro" id="IPR029063">
    <property type="entry name" value="SAM-dependent_MTases_sf"/>
</dbReference>
<evidence type="ECO:0000256" key="6">
    <source>
        <dbReference type="ARBA" id="ARBA00023125"/>
    </source>
</evidence>
<dbReference type="InterPro" id="IPR025931">
    <property type="entry name" value="TaqI_C"/>
</dbReference>
<dbReference type="InterPro" id="IPR002052">
    <property type="entry name" value="DNA_methylase_N6_adenine_CS"/>
</dbReference>
<gene>
    <name evidence="12" type="ORF">QX233_01090</name>
</gene>
<dbReference type="Pfam" id="PF07669">
    <property type="entry name" value="Eco57I"/>
    <property type="match status" value="1"/>
</dbReference>
<reference evidence="12" key="1">
    <citation type="submission" date="2023-06" db="EMBL/GenBank/DDBJ databases">
        <title>Two Chryseobacterium gambrini strains from China.</title>
        <authorList>
            <person name="Zeng J."/>
            <person name="Wu Y."/>
        </authorList>
    </citation>
    <scope>NUCLEOTIDE SEQUENCE</scope>
    <source>
        <strain evidence="12">SQ219</strain>
    </source>
</reference>
<dbReference type="EMBL" id="JAUHGV010000001">
    <property type="protein sequence ID" value="MDN4011046.1"/>
    <property type="molecule type" value="Genomic_DNA"/>
</dbReference>
<dbReference type="Gene3D" id="3.40.50.150">
    <property type="entry name" value="Vaccinia Virus protein VP39"/>
    <property type="match status" value="2"/>
</dbReference>
<evidence type="ECO:0000313" key="13">
    <source>
        <dbReference type="Proteomes" id="UP001225933"/>
    </source>
</evidence>
<dbReference type="AlphaFoldDB" id="A0AAJ1VIX1"/>
<evidence type="ECO:0000259" key="10">
    <source>
        <dbReference type="Pfam" id="PF23653"/>
    </source>
</evidence>
<dbReference type="GO" id="GO:0032259">
    <property type="term" value="P:methylation"/>
    <property type="evidence" value="ECO:0007669"/>
    <property type="project" value="UniProtKB-KW"/>
</dbReference>
<proteinExistence type="predicted"/>
<evidence type="ECO:0000256" key="3">
    <source>
        <dbReference type="ARBA" id="ARBA00022679"/>
    </source>
</evidence>
<feature type="domain" description="DUF7814" evidence="11">
    <location>
        <begin position="244"/>
        <end position="471"/>
    </location>
</feature>
<evidence type="ECO:0000256" key="2">
    <source>
        <dbReference type="ARBA" id="ARBA00022603"/>
    </source>
</evidence>
<keyword evidence="2 12" id="KW-0489">Methyltransferase</keyword>
<organism evidence="12 13">
    <name type="scientific">Chryseobacterium gambrini</name>
    <dbReference type="NCBI Taxonomy" id="373672"/>
    <lineage>
        <taxon>Bacteria</taxon>
        <taxon>Pseudomonadati</taxon>
        <taxon>Bacteroidota</taxon>
        <taxon>Flavobacteriia</taxon>
        <taxon>Flavobacteriales</taxon>
        <taxon>Weeksellaceae</taxon>
        <taxon>Chryseobacterium group</taxon>
        <taxon>Chryseobacterium</taxon>
    </lineage>
</organism>
<dbReference type="InterPro" id="IPR050953">
    <property type="entry name" value="N4_N6_ade-DNA_methylase"/>
</dbReference>
<dbReference type="InterPro" id="IPR011639">
    <property type="entry name" value="MethylTrfase_TaqI-like_dom"/>
</dbReference>
<evidence type="ECO:0000256" key="1">
    <source>
        <dbReference type="ARBA" id="ARBA00011900"/>
    </source>
</evidence>
<feature type="domain" description="Type II methyltransferase M.TaqI-like" evidence="8">
    <location>
        <begin position="631"/>
        <end position="918"/>
    </location>
</feature>
<evidence type="ECO:0000259" key="8">
    <source>
        <dbReference type="Pfam" id="PF07669"/>
    </source>
</evidence>
<accession>A0AAJ1VIX1</accession>
<dbReference type="SUPFAM" id="SSF53335">
    <property type="entry name" value="S-adenosyl-L-methionine-dependent methyltransferases"/>
    <property type="match status" value="1"/>
</dbReference>
<sequence>MSQKILTPHKSLNKSFLKLKPNRKDIENFKHNFVTLFERINEKESEEFQKNLIIDFLKKNGFDADFYINTKGKNDLVIHIDKTAASPVGVIVETKSISNSAEMVSAKKLNTKALQELLLYFLRERITHKNLEVKHLIVTNLYEWFIFDAYQFEYFFAKNKKLVKQFEDFETKRLSGISTDVFYKEIAKPFLDEVASQLEFTYFNLKDYASIVKNHSQRDDNKLIAIFKIFSPAHLLKLPFINDSNTLDKSFYNELLHIIGLTETKEAGKRLIERNKSGQRNLGSLLEDTIIQLDSLDKVNRINKPFLYGDSYEERLFNIALELNITWINRVLFLKLMEGQLVNYHRGDKAFLFLNFNKIRQYDDLNTLFFQVLARKYEDRNEDVKKAYEKVPYLNSSLFEPTELEHSTLIISNLKDEKKIPILPTTVLKDTTGKKRSGELNTLEYLFEFLDAYDFASEGTADILDENKTLINASVLGLIFEKINGYKDGSFYTPGFITMYMCKETLRKAVLQKFNEIKNWDCKSIVDLHNRINDIKEANEIVNSLRVCDPAVGSGHFLVSALNEFIAIKNDLGILVDKFGKKLKDYNIEVQNDELIITDENGELFEYNPKIKESHRIQETLFHEKQTIIENCLFGVDINPNSVKICRLRLWIELLKNAYYKSENELETLPNIDINIKNGNSLINRFGLDSNLSSALKKTGISIEKYKEAVDLYRNAESKAQKWELEQLINNIKTGFRTEISKNSKEIKSLNLLRGEYYTKYQSEQLFETALTKAQQKDKKTLEAKIKKIEDFIEEIKNNKIYENAFEWRFEFPEVLDNEGNFIGFDAIIGNPPYIQLQKMGAESDALQQMEYETFAKTGDIYSLFYELGYDILKPKGILTFITSNKWMRAAYGESLRNFFAEKTNPEILIDFSGNQIFDTATVDTNILTFTRDKNRQQTEACIVKEKLLINLSDYFRQNLVKANFSSSDSWVILSNIEQRIKAKIEAIGTPLKEWDINIYRGILTGYNEAFIIDKKKKDELIAEDPKSAEIIRPLLRGRDIKRYSFEFADLYLITTFPSLKIDIELYPAVKQHLLSFGYDRLKQTGDKGSRKKTNNQWFETQDSISYWEDFYRQKIIYPGIMRIAKSNLTNFPRFAFDKSNNFFFGNDCYFIVGQNLEYLWLLLNSTLLGYLYRYYIYSFDETGFKIFTDYFQNIPLPLPDKNKLDEVEKLLSSEPEISVVNSWVYNLIGLNSEEICEIENSVFKIVDNAN</sequence>
<dbReference type="GO" id="GO:0009307">
    <property type="term" value="P:DNA restriction-modification system"/>
    <property type="evidence" value="ECO:0007669"/>
    <property type="project" value="UniProtKB-KW"/>
</dbReference>
<dbReference type="PRINTS" id="PR00507">
    <property type="entry name" value="N12N6MTFRASE"/>
</dbReference>
<dbReference type="EC" id="2.1.1.72" evidence="1"/>
<dbReference type="PROSITE" id="PS00092">
    <property type="entry name" value="N6_MTASE"/>
    <property type="match status" value="1"/>
</dbReference>
<dbReference type="PANTHER" id="PTHR33841:SF1">
    <property type="entry name" value="DNA METHYLTRANSFERASE A"/>
    <property type="match status" value="1"/>
</dbReference>
<evidence type="ECO:0000259" key="9">
    <source>
        <dbReference type="Pfam" id="PF12950"/>
    </source>
</evidence>
<comment type="caution">
    <text evidence="12">The sequence shown here is derived from an EMBL/GenBank/DDBJ whole genome shotgun (WGS) entry which is preliminary data.</text>
</comment>
<evidence type="ECO:0000256" key="4">
    <source>
        <dbReference type="ARBA" id="ARBA00022691"/>
    </source>
</evidence>
<evidence type="ECO:0000256" key="7">
    <source>
        <dbReference type="ARBA" id="ARBA00047942"/>
    </source>
</evidence>
<comment type="catalytic activity">
    <reaction evidence="7">
        <text>a 2'-deoxyadenosine in DNA + S-adenosyl-L-methionine = an N(6)-methyl-2'-deoxyadenosine in DNA + S-adenosyl-L-homocysteine + H(+)</text>
        <dbReference type="Rhea" id="RHEA:15197"/>
        <dbReference type="Rhea" id="RHEA-COMP:12418"/>
        <dbReference type="Rhea" id="RHEA-COMP:12419"/>
        <dbReference type="ChEBI" id="CHEBI:15378"/>
        <dbReference type="ChEBI" id="CHEBI:57856"/>
        <dbReference type="ChEBI" id="CHEBI:59789"/>
        <dbReference type="ChEBI" id="CHEBI:90615"/>
        <dbReference type="ChEBI" id="CHEBI:90616"/>
        <dbReference type="EC" id="2.1.1.72"/>
    </reaction>
</comment>
<protein>
    <recommendedName>
        <fullName evidence="1">site-specific DNA-methyltransferase (adenine-specific)</fullName>
        <ecNumber evidence="1">2.1.1.72</ecNumber>
    </recommendedName>
</protein>
<feature type="domain" description="TaqI-like C-terminal specificity" evidence="9">
    <location>
        <begin position="1034"/>
        <end position="1197"/>
    </location>
</feature>
<dbReference type="Proteomes" id="UP001225933">
    <property type="component" value="Unassembled WGS sequence"/>
</dbReference>
<evidence type="ECO:0000256" key="5">
    <source>
        <dbReference type="ARBA" id="ARBA00022747"/>
    </source>
</evidence>
<keyword evidence="3" id="KW-0808">Transferase</keyword>
<dbReference type="Pfam" id="PF12950">
    <property type="entry name" value="TaqI_C"/>
    <property type="match status" value="1"/>
</dbReference>
<evidence type="ECO:0000313" key="12">
    <source>
        <dbReference type="EMBL" id="MDN4011046.1"/>
    </source>
</evidence>
<keyword evidence="4" id="KW-0949">S-adenosyl-L-methionine</keyword>